<reference evidence="2" key="1">
    <citation type="submission" date="2016-03" db="EMBL/GenBank/DDBJ databases">
        <title>Mechanisms controlling the formation of the plant cell surface in tip-growing cells are functionally conserved among land plants.</title>
        <authorList>
            <person name="Honkanen S."/>
            <person name="Jones V.A."/>
            <person name="Morieri G."/>
            <person name="Champion C."/>
            <person name="Hetherington A.J."/>
            <person name="Kelly S."/>
            <person name="Saint-Marcoux D."/>
            <person name="Proust H."/>
            <person name="Prescott H."/>
            <person name="Dolan L."/>
        </authorList>
    </citation>
    <scope>NUCLEOTIDE SEQUENCE [LARGE SCALE GENOMIC DNA]</scope>
    <source>
        <tissue evidence="2">Whole gametophyte</tissue>
    </source>
</reference>
<evidence type="ECO:0000256" key="1">
    <source>
        <dbReference type="SAM" id="MobiDB-lite"/>
    </source>
</evidence>
<dbReference type="Proteomes" id="UP000077202">
    <property type="component" value="Unassembled WGS sequence"/>
</dbReference>
<dbReference type="AlphaFoldDB" id="A0A176WM13"/>
<comment type="caution">
    <text evidence="2">The sequence shown here is derived from an EMBL/GenBank/DDBJ whole genome shotgun (WGS) entry which is preliminary data.</text>
</comment>
<name>A0A176WM13_MARPO</name>
<dbReference type="EMBL" id="LVLJ01000455">
    <property type="protein sequence ID" value="OAE34089.1"/>
    <property type="molecule type" value="Genomic_DNA"/>
</dbReference>
<evidence type="ECO:0000313" key="2">
    <source>
        <dbReference type="EMBL" id="OAE34089.1"/>
    </source>
</evidence>
<accession>A0A176WM13</accession>
<organism evidence="2 3">
    <name type="scientific">Marchantia polymorpha subsp. ruderalis</name>
    <dbReference type="NCBI Taxonomy" id="1480154"/>
    <lineage>
        <taxon>Eukaryota</taxon>
        <taxon>Viridiplantae</taxon>
        <taxon>Streptophyta</taxon>
        <taxon>Embryophyta</taxon>
        <taxon>Marchantiophyta</taxon>
        <taxon>Marchantiopsida</taxon>
        <taxon>Marchantiidae</taxon>
        <taxon>Marchantiales</taxon>
        <taxon>Marchantiaceae</taxon>
        <taxon>Marchantia</taxon>
    </lineage>
</organism>
<proteinExistence type="predicted"/>
<gene>
    <name evidence="2" type="ORF">AXG93_2891s1130</name>
</gene>
<keyword evidence="3" id="KW-1185">Reference proteome</keyword>
<feature type="compositionally biased region" description="Basic and acidic residues" evidence="1">
    <location>
        <begin position="7"/>
        <end position="19"/>
    </location>
</feature>
<protein>
    <submittedName>
        <fullName evidence="2">Uncharacterized protein</fullName>
    </submittedName>
</protein>
<feature type="region of interest" description="Disordered" evidence="1">
    <location>
        <begin position="1"/>
        <end position="45"/>
    </location>
</feature>
<evidence type="ECO:0000313" key="3">
    <source>
        <dbReference type="Proteomes" id="UP000077202"/>
    </source>
</evidence>
<sequence length="133" mass="14360">MQTQLEESAKDEGRKEETRVPSAQAPLAVADRAGEAGPVEARSPTPLEILARSGAAVAAAEATRSSSRELPRISVATEILDSEDKEDESISEGELEEKNNVLHEHLTLSPKLQKAVLQLRDDAATKAKSEFEK</sequence>